<evidence type="ECO:0000256" key="2">
    <source>
        <dbReference type="ARBA" id="ARBA00022777"/>
    </source>
</evidence>
<sequence length="345" mass="36002">MTDTDAHILTTGGVIRDSVITADGRVSLEQMGGNAVYSAVGARLWSDRVALAGNVAANYPDALLDQLRAAGIGCDGIDRAPEEVSETEWFLNNADGSRVDLLYAPSQVFQAFGFAEPLDAEDRARFLSRLKTRTPEGLGFGALRQLYPVSVDQALRAAPGPRIVHLAPENLSAQADLIAAFRARGAILSLDPGSSGAQSPHEIETLAGQVDIFLPSQKELAAMRPGLSPAAALKDLGRTSSAVLAVKIGAEGALLLDRDTDRIVHVPALEVDAPDPVGAGDAFCGGFAAGYLAGRDVRHAAACGTVSASFAVGGFGALHALTATPDEIALRHRAIVFNTLPEFSR</sequence>
<keyword evidence="1" id="KW-0808">Transferase</keyword>
<reference evidence="4 5" key="1">
    <citation type="submission" date="2017-07" db="EMBL/GenBank/DDBJ databases">
        <title>Genome Sequence of Antarctobacter heliothermus Strain SMS3 Isolated from a culture of the Diatom Skeletonema marinoi.</title>
        <authorList>
            <person name="Topel M."/>
            <person name="Pinder M.I.M."/>
            <person name="Johansson O.N."/>
            <person name="Kourtchenko O."/>
            <person name="Godhe A."/>
            <person name="Clarke A.K."/>
        </authorList>
    </citation>
    <scope>NUCLEOTIDE SEQUENCE [LARGE SCALE GENOMIC DNA]</scope>
    <source>
        <strain evidence="4 5">SMS3</strain>
    </source>
</reference>
<protein>
    <submittedName>
        <fullName evidence="4">Fructoselysine 6-kinase</fullName>
    </submittedName>
</protein>
<dbReference type="AlphaFoldDB" id="A0A222E1H0"/>
<accession>A0A222E1H0</accession>
<dbReference type="EMBL" id="CP022540">
    <property type="protein sequence ID" value="ASP20030.1"/>
    <property type="molecule type" value="Genomic_DNA"/>
</dbReference>
<dbReference type="PROSITE" id="PS00584">
    <property type="entry name" value="PFKB_KINASES_2"/>
    <property type="match status" value="1"/>
</dbReference>
<dbReference type="KEGG" id="aht:ANTHELSMS3_01326"/>
<evidence type="ECO:0000313" key="4">
    <source>
        <dbReference type="EMBL" id="ASP20030.1"/>
    </source>
</evidence>
<dbReference type="PANTHER" id="PTHR47098">
    <property type="entry name" value="PROTEIN MAK32"/>
    <property type="match status" value="1"/>
</dbReference>
<dbReference type="PANTHER" id="PTHR47098:SF2">
    <property type="entry name" value="PROTEIN MAK32"/>
    <property type="match status" value="1"/>
</dbReference>
<evidence type="ECO:0000259" key="3">
    <source>
        <dbReference type="Pfam" id="PF00294"/>
    </source>
</evidence>
<dbReference type="InterPro" id="IPR029056">
    <property type="entry name" value="Ribokinase-like"/>
</dbReference>
<keyword evidence="5" id="KW-1185">Reference proteome</keyword>
<dbReference type="InterPro" id="IPR011611">
    <property type="entry name" value="PfkB_dom"/>
</dbReference>
<feature type="domain" description="Carbohydrate kinase PfkB" evidence="3">
    <location>
        <begin position="177"/>
        <end position="319"/>
    </location>
</feature>
<dbReference type="InterPro" id="IPR002173">
    <property type="entry name" value="Carboh/pur_kinase_PfkB_CS"/>
</dbReference>
<dbReference type="Pfam" id="PF00294">
    <property type="entry name" value="PfkB"/>
    <property type="match status" value="1"/>
</dbReference>
<dbReference type="OrthoDB" id="9776822at2"/>
<keyword evidence="2 4" id="KW-0418">Kinase</keyword>
<dbReference type="SUPFAM" id="SSF53613">
    <property type="entry name" value="Ribokinase-like"/>
    <property type="match status" value="1"/>
</dbReference>
<evidence type="ECO:0000256" key="1">
    <source>
        <dbReference type="ARBA" id="ARBA00022679"/>
    </source>
</evidence>
<dbReference type="Gene3D" id="3.40.1190.20">
    <property type="match status" value="1"/>
</dbReference>
<gene>
    <name evidence="4" type="ORF">ANTHELSMS3_01326</name>
</gene>
<dbReference type="RefSeq" id="WP_094034174.1">
    <property type="nucleotide sequence ID" value="NZ_CP022540.1"/>
</dbReference>
<organism evidence="4 5">
    <name type="scientific">Antarctobacter heliothermus</name>
    <dbReference type="NCBI Taxonomy" id="74033"/>
    <lineage>
        <taxon>Bacteria</taxon>
        <taxon>Pseudomonadati</taxon>
        <taxon>Pseudomonadota</taxon>
        <taxon>Alphaproteobacteria</taxon>
        <taxon>Rhodobacterales</taxon>
        <taxon>Roseobacteraceae</taxon>
        <taxon>Antarctobacter</taxon>
    </lineage>
</organism>
<name>A0A222E1H0_9RHOB</name>
<evidence type="ECO:0000313" key="5">
    <source>
        <dbReference type="Proteomes" id="UP000203589"/>
    </source>
</evidence>
<dbReference type="Proteomes" id="UP000203589">
    <property type="component" value="Chromosome"/>
</dbReference>
<dbReference type="GO" id="GO:0016301">
    <property type="term" value="F:kinase activity"/>
    <property type="evidence" value="ECO:0007669"/>
    <property type="project" value="UniProtKB-KW"/>
</dbReference>
<proteinExistence type="predicted"/>